<dbReference type="HOGENOM" id="CLU_2976868_0_0_11"/>
<evidence type="ECO:0000256" key="1">
    <source>
        <dbReference type="SAM" id="Phobius"/>
    </source>
</evidence>
<evidence type="ECO:0000313" key="3">
    <source>
        <dbReference type="Proteomes" id="UP000002026"/>
    </source>
</evidence>
<proteinExistence type="predicted"/>
<dbReference type="STRING" id="471855.Shel_20520"/>
<keyword evidence="1" id="KW-1133">Transmembrane helix</keyword>
<evidence type="ECO:0000313" key="2">
    <source>
        <dbReference type="EMBL" id="ACV23064.1"/>
    </source>
</evidence>
<organism evidence="2 3">
    <name type="scientific">Slackia heliotrinireducens (strain ATCC 29202 / DSM 20476 / NCTC 11029 / RHS 1)</name>
    <name type="common">Peptococcus heliotrinreducens</name>
    <dbReference type="NCBI Taxonomy" id="471855"/>
    <lineage>
        <taxon>Bacteria</taxon>
        <taxon>Bacillati</taxon>
        <taxon>Actinomycetota</taxon>
        <taxon>Coriobacteriia</taxon>
        <taxon>Eggerthellales</taxon>
        <taxon>Eggerthellaceae</taxon>
        <taxon>Slackia</taxon>
    </lineage>
</organism>
<feature type="transmembrane region" description="Helical" evidence="1">
    <location>
        <begin position="16"/>
        <end position="36"/>
    </location>
</feature>
<accession>C7N829</accession>
<name>C7N829_SLAHD</name>
<protein>
    <submittedName>
        <fullName evidence="2">Uncharacterized protein</fullName>
    </submittedName>
</protein>
<keyword evidence="1" id="KW-0472">Membrane</keyword>
<dbReference type="KEGG" id="shi:Shel_20520"/>
<dbReference type="RefSeq" id="WP_012799165.1">
    <property type="nucleotide sequence ID" value="NC_013165.1"/>
</dbReference>
<keyword evidence="3" id="KW-1185">Reference proteome</keyword>
<keyword evidence="1" id="KW-0812">Transmembrane</keyword>
<dbReference type="AlphaFoldDB" id="C7N829"/>
<gene>
    <name evidence="2" type="ordered locus">Shel_20520</name>
</gene>
<dbReference type="EMBL" id="CP001684">
    <property type="protein sequence ID" value="ACV23064.1"/>
    <property type="molecule type" value="Genomic_DNA"/>
</dbReference>
<dbReference type="Proteomes" id="UP000002026">
    <property type="component" value="Chromosome"/>
</dbReference>
<sequence length="58" mass="6056">MRPVFFHNRPTAQEAIAMYVVLGFAALVALVSGLYLSAYGRPAGAALLAAATLVLAIH</sequence>
<reference evidence="2 3" key="1">
    <citation type="journal article" date="2009" name="Stand. Genomic Sci.">
        <title>Complete genome sequence of Slackia heliotrinireducens type strain (RHS 1).</title>
        <authorList>
            <person name="Pukall R."/>
            <person name="Lapidus A."/>
            <person name="Nolan M."/>
            <person name="Copeland A."/>
            <person name="Glavina Del Rio T."/>
            <person name="Lucas S."/>
            <person name="Chen F."/>
            <person name="Tice H."/>
            <person name="Cheng J.F."/>
            <person name="Chertkov O."/>
            <person name="Bruce D."/>
            <person name="Goodwin L."/>
            <person name="Kuske C."/>
            <person name="Brettin T."/>
            <person name="Detter J.C."/>
            <person name="Han C."/>
            <person name="Pitluck S."/>
            <person name="Pati A."/>
            <person name="Mavrommatis K."/>
            <person name="Ivanova N."/>
            <person name="Ovchinnikova G."/>
            <person name="Chen A."/>
            <person name="Palaniappan K."/>
            <person name="Schneider S."/>
            <person name="Rohde M."/>
            <person name="Chain P."/>
            <person name="D'haeseleer P."/>
            <person name="Goker M."/>
            <person name="Bristow J."/>
            <person name="Eisen J.A."/>
            <person name="Markowitz V."/>
            <person name="Kyrpides N.C."/>
            <person name="Klenk H.P."/>
            <person name="Hugenholtz P."/>
        </authorList>
    </citation>
    <scope>NUCLEOTIDE SEQUENCE [LARGE SCALE GENOMIC DNA]</scope>
    <source>
        <strain evidence="3">ATCC 29202 / DSM 20476 / NCTC 11029 / RHS 1</strain>
    </source>
</reference>